<proteinExistence type="predicted"/>
<feature type="transmembrane region" description="Helical" evidence="1">
    <location>
        <begin position="74"/>
        <end position="95"/>
    </location>
</feature>
<feature type="transmembrane region" description="Helical" evidence="1">
    <location>
        <begin position="214"/>
        <end position="237"/>
    </location>
</feature>
<feature type="transmembrane region" description="Helical" evidence="1">
    <location>
        <begin position="412"/>
        <end position="431"/>
    </location>
</feature>
<dbReference type="Proteomes" id="UP000008631">
    <property type="component" value="Chromosome"/>
</dbReference>
<feature type="transmembrane region" description="Helical" evidence="1">
    <location>
        <begin position="349"/>
        <end position="367"/>
    </location>
</feature>
<name>E8R1Q3_ISOPI</name>
<dbReference type="KEGG" id="ipa:Isop_2906"/>
<sequence>MTIVALLWVGVYDDVTARTLPPGGPLWAAAGVSLGALLASWVFAVGPAATCQRSGLSTFDQLGCALGVWGRDRVASWALGIAGLLLLVLAVHFAVELSFAGLNALGGLDPIAPQRFGWVSSDPVRWITTTTWAVVLALVGCSTLFTRMVLMLVKFGTVLPPLALGTIFLITLADWSGIGTLVEGLEQGAGGGPEVALGGSRLDEAVLASRGPDAWLGLAIGLDAVAAVGLVVAWFLADWGATLKTRGELKLTAAVGVGVAVATACLLALAVVALRQSAEGWGMVENPLETLTFHRVVWNERAVAAGGWRGIALGVAAVILACASLAHGVFAAHWGNLGLRRVTPAAPPIRWAWAIGGVAAILTLIGLGDRPAWLWLAVAGLVGPLAAVLAVQARRGIPEDPTLVPRWRAAGLIAWVLGVLVAGIGLAVRVSGGLEGRGEAVPFAILSTLSATVAAAAGHLAASRLGRSTHPSR</sequence>
<keyword evidence="1" id="KW-1133">Transmembrane helix</keyword>
<dbReference type="HOGENOM" id="CLU_577197_0_0_0"/>
<evidence type="ECO:0000313" key="2">
    <source>
        <dbReference type="EMBL" id="ADV63471.1"/>
    </source>
</evidence>
<gene>
    <name evidence="2" type="ordered locus">Isop_2906</name>
</gene>
<feature type="transmembrane region" description="Helical" evidence="1">
    <location>
        <begin position="152"/>
        <end position="173"/>
    </location>
</feature>
<reference key="1">
    <citation type="submission" date="2010-11" db="EMBL/GenBank/DDBJ databases">
        <title>The complete sequence of chromosome of Isophaera pallida ATCC 43644.</title>
        <authorList>
            <consortium name="US DOE Joint Genome Institute (JGI-PGF)"/>
            <person name="Lucas S."/>
            <person name="Copeland A."/>
            <person name="Lapidus A."/>
            <person name="Bruce D."/>
            <person name="Goodwin L."/>
            <person name="Pitluck S."/>
            <person name="Kyrpides N."/>
            <person name="Mavromatis K."/>
            <person name="Pagani I."/>
            <person name="Ivanova N."/>
            <person name="Saunders E."/>
            <person name="Brettin T."/>
            <person name="Detter J.C."/>
            <person name="Han C."/>
            <person name="Tapia R."/>
            <person name="Land M."/>
            <person name="Hauser L."/>
            <person name="Markowitz V."/>
            <person name="Cheng J.-F."/>
            <person name="Hugenholtz P."/>
            <person name="Woyke T."/>
            <person name="Wu D."/>
            <person name="Eisen J.A."/>
        </authorList>
    </citation>
    <scope>NUCLEOTIDE SEQUENCE</scope>
    <source>
        <strain>ATCC 43644</strain>
    </source>
</reference>
<protein>
    <submittedName>
        <fullName evidence="2">Uncharacterized protein</fullName>
    </submittedName>
</protein>
<feature type="transmembrane region" description="Helical" evidence="1">
    <location>
        <begin position="126"/>
        <end position="145"/>
    </location>
</feature>
<feature type="transmembrane region" description="Helical" evidence="1">
    <location>
        <begin position="443"/>
        <end position="463"/>
    </location>
</feature>
<feature type="transmembrane region" description="Helical" evidence="1">
    <location>
        <begin position="27"/>
        <end position="49"/>
    </location>
</feature>
<dbReference type="STRING" id="575540.Isop_2906"/>
<accession>E8R1Q3</accession>
<feature type="transmembrane region" description="Helical" evidence="1">
    <location>
        <begin position="373"/>
        <end position="391"/>
    </location>
</feature>
<feature type="transmembrane region" description="Helical" evidence="1">
    <location>
        <begin position="311"/>
        <end position="337"/>
    </location>
</feature>
<dbReference type="InParanoid" id="E8R1Q3"/>
<keyword evidence="1" id="KW-0812">Transmembrane</keyword>
<evidence type="ECO:0000256" key="1">
    <source>
        <dbReference type="SAM" id="Phobius"/>
    </source>
</evidence>
<organism evidence="2 3">
    <name type="scientific">Isosphaera pallida (strain ATCC 43644 / DSM 9630 / IS1B)</name>
    <dbReference type="NCBI Taxonomy" id="575540"/>
    <lineage>
        <taxon>Bacteria</taxon>
        <taxon>Pseudomonadati</taxon>
        <taxon>Planctomycetota</taxon>
        <taxon>Planctomycetia</taxon>
        <taxon>Isosphaerales</taxon>
        <taxon>Isosphaeraceae</taxon>
        <taxon>Isosphaera</taxon>
    </lineage>
</organism>
<evidence type="ECO:0000313" key="3">
    <source>
        <dbReference type="Proteomes" id="UP000008631"/>
    </source>
</evidence>
<keyword evidence="3" id="KW-1185">Reference proteome</keyword>
<dbReference type="EMBL" id="CP002353">
    <property type="protein sequence ID" value="ADV63471.1"/>
    <property type="molecule type" value="Genomic_DNA"/>
</dbReference>
<reference evidence="2 3" key="2">
    <citation type="journal article" date="2011" name="Stand. Genomic Sci.">
        <title>Complete genome sequence of Isosphaera pallida type strain (IS1B).</title>
        <authorList>
            <consortium name="US DOE Joint Genome Institute (JGI-PGF)"/>
            <person name="Goker M."/>
            <person name="Cleland D."/>
            <person name="Saunders E."/>
            <person name="Lapidus A."/>
            <person name="Nolan M."/>
            <person name="Lucas S."/>
            <person name="Hammon N."/>
            <person name="Deshpande S."/>
            <person name="Cheng J.F."/>
            <person name="Tapia R."/>
            <person name="Han C."/>
            <person name="Goodwin L."/>
            <person name="Pitluck S."/>
            <person name="Liolios K."/>
            <person name="Pagani I."/>
            <person name="Ivanova N."/>
            <person name="Mavromatis K."/>
            <person name="Pati A."/>
            <person name="Chen A."/>
            <person name="Palaniappan K."/>
            <person name="Land M."/>
            <person name="Hauser L."/>
            <person name="Chang Y.J."/>
            <person name="Jeffries C.D."/>
            <person name="Detter J.C."/>
            <person name="Beck B."/>
            <person name="Woyke T."/>
            <person name="Bristow J."/>
            <person name="Eisen J.A."/>
            <person name="Markowitz V."/>
            <person name="Hugenholtz P."/>
            <person name="Kyrpides N.C."/>
            <person name="Klenk H.P."/>
        </authorList>
    </citation>
    <scope>NUCLEOTIDE SEQUENCE [LARGE SCALE GENOMIC DNA]</scope>
    <source>
        <strain evidence="3">ATCC 43644 / DSM 9630 / IS1B</strain>
    </source>
</reference>
<dbReference type="AlphaFoldDB" id="E8R1Q3"/>
<feature type="transmembrane region" description="Helical" evidence="1">
    <location>
        <begin position="249"/>
        <end position="274"/>
    </location>
</feature>
<keyword evidence="1" id="KW-0472">Membrane</keyword>